<dbReference type="Proteomes" id="UP000249688">
    <property type="component" value="Unassembled WGS sequence"/>
</dbReference>
<protein>
    <recommendedName>
        <fullName evidence="3">DUF4435 domain-containing protein</fullName>
    </recommendedName>
</protein>
<evidence type="ECO:0008006" key="3">
    <source>
        <dbReference type="Google" id="ProtNLM"/>
    </source>
</evidence>
<dbReference type="EMBL" id="QKYU01000024">
    <property type="protein sequence ID" value="PZW40413.1"/>
    <property type="molecule type" value="Genomic_DNA"/>
</dbReference>
<reference evidence="1 2" key="1">
    <citation type="submission" date="2018-06" db="EMBL/GenBank/DDBJ databases">
        <title>Genomic Encyclopedia of Archaeal and Bacterial Type Strains, Phase II (KMG-II): from individual species to whole genera.</title>
        <authorList>
            <person name="Goeker M."/>
        </authorList>
    </citation>
    <scope>NUCLEOTIDE SEQUENCE [LARGE SCALE GENOMIC DNA]</scope>
    <source>
        <strain evidence="1 2">DSM 24525</strain>
    </source>
</reference>
<accession>A0A2W7IP44</accession>
<comment type="caution">
    <text evidence="1">The sequence shown here is derived from an EMBL/GenBank/DDBJ whole genome shotgun (WGS) entry which is preliminary data.</text>
</comment>
<name>A0A2W7IP44_9PROT</name>
<evidence type="ECO:0000313" key="1">
    <source>
        <dbReference type="EMBL" id="PZW40413.1"/>
    </source>
</evidence>
<dbReference type="AlphaFoldDB" id="A0A2W7IP44"/>
<gene>
    <name evidence="1" type="ORF">C8P66_12452</name>
</gene>
<proteinExistence type="predicted"/>
<keyword evidence="2" id="KW-1185">Reference proteome</keyword>
<organism evidence="1 2">
    <name type="scientific">Humitalea rosea</name>
    <dbReference type="NCBI Taxonomy" id="990373"/>
    <lineage>
        <taxon>Bacteria</taxon>
        <taxon>Pseudomonadati</taxon>
        <taxon>Pseudomonadota</taxon>
        <taxon>Alphaproteobacteria</taxon>
        <taxon>Acetobacterales</taxon>
        <taxon>Roseomonadaceae</taxon>
        <taxon>Humitalea</taxon>
    </lineage>
</organism>
<evidence type="ECO:0000313" key="2">
    <source>
        <dbReference type="Proteomes" id="UP000249688"/>
    </source>
</evidence>
<sequence>MPSLSAIGDPESVKYRYSKRTIFLVEGSGDKNAFEAIVGAGYEADIEFQIASAGAGQGGCKAVRDRVTELRPGNKRIFGLLDGEVAASVGATQALLYCTETIFTVPATDGLIFLGVHELENVYFENADVPAIISSLRSAASLHRHPPAQVAQSLDNNVSRFIRASVYKYTSAYFHSRGEMRGILNTKIFGHAPSAEVRKIVVAAVTSGGKIDWKTFVAQLIQTGRSARGALRGVASSPTARRSWLLRIADGKELLAKLRQLHGNLGDEVEGALLRDVCKGGYPNAFRTALFRVADVTPSTFAS</sequence>